<dbReference type="EMBL" id="BLAD01000092">
    <property type="protein sequence ID" value="GES05048.1"/>
    <property type="molecule type" value="Genomic_DNA"/>
</dbReference>
<feature type="transmembrane region" description="Helical" evidence="1">
    <location>
        <begin position="154"/>
        <end position="176"/>
    </location>
</feature>
<gene>
    <name evidence="2" type="ORF">Acor_71160</name>
</gene>
<feature type="transmembrane region" description="Helical" evidence="1">
    <location>
        <begin position="46"/>
        <end position="65"/>
    </location>
</feature>
<evidence type="ECO:0000313" key="3">
    <source>
        <dbReference type="Proteomes" id="UP000334990"/>
    </source>
</evidence>
<keyword evidence="1" id="KW-1133">Transmembrane helix</keyword>
<sequence length="220" mass="22627">MIALTGFRIAGYGRSHRAFQPLLLLLVVISLLYATAVPEGDELTSYADSAAILIPVFAWAARGLLDTEPDEQRMIALTAVGRAEIASGLLAALVCNAILALVAVVWPLVAGFAVVPPGGTLVTGVGLHGLAVLAGTVIGALTSRPIMPSPAISIVVLIGGYVAILMAGSSSVWAAFPAMSWMHAANHGELAARLPVIVVSAAIWVGVGLFGYAGLRRTRP</sequence>
<name>A0A5M3WF88_9ACTN</name>
<reference evidence="2 3" key="1">
    <citation type="submission" date="2019-10" db="EMBL/GenBank/DDBJ databases">
        <title>Whole genome shotgun sequence of Acrocarpospora corrugata NBRC 13972.</title>
        <authorList>
            <person name="Ichikawa N."/>
            <person name="Kimura A."/>
            <person name="Kitahashi Y."/>
            <person name="Komaki H."/>
            <person name="Oguchi A."/>
        </authorList>
    </citation>
    <scope>NUCLEOTIDE SEQUENCE [LARGE SCALE GENOMIC DNA]</scope>
    <source>
        <strain evidence="2 3">NBRC 13972</strain>
    </source>
</reference>
<dbReference type="OrthoDB" id="3827914at2"/>
<dbReference type="RefSeq" id="WP_155341086.1">
    <property type="nucleotide sequence ID" value="NZ_BAAABN010000077.1"/>
</dbReference>
<evidence type="ECO:0000313" key="2">
    <source>
        <dbReference type="EMBL" id="GES05048.1"/>
    </source>
</evidence>
<organism evidence="2 3">
    <name type="scientific">Acrocarpospora corrugata</name>
    <dbReference type="NCBI Taxonomy" id="35763"/>
    <lineage>
        <taxon>Bacteria</taxon>
        <taxon>Bacillati</taxon>
        <taxon>Actinomycetota</taxon>
        <taxon>Actinomycetes</taxon>
        <taxon>Streptosporangiales</taxon>
        <taxon>Streptosporangiaceae</taxon>
        <taxon>Acrocarpospora</taxon>
    </lineage>
</organism>
<keyword evidence="1" id="KW-0812">Transmembrane</keyword>
<keyword evidence="1" id="KW-0472">Membrane</keyword>
<dbReference type="Proteomes" id="UP000334990">
    <property type="component" value="Unassembled WGS sequence"/>
</dbReference>
<protein>
    <submittedName>
        <fullName evidence="2">Uncharacterized protein</fullName>
    </submittedName>
</protein>
<feature type="transmembrane region" description="Helical" evidence="1">
    <location>
        <begin position="196"/>
        <end position="215"/>
    </location>
</feature>
<feature type="transmembrane region" description="Helical" evidence="1">
    <location>
        <begin position="85"/>
        <end position="109"/>
    </location>
</feature>
<proteinExistence type="predicted"/>
<dbReference type="AlphaFoldDB" id="A0A5M3WF88"/>
<accession>A0A5M3WF88</accession>
<evidence type="ECO:0000256" key="1">
    <source>
        <dbReference type="SAM" id="Phobius"/>
    </source>
</evidence>
<comment type="caution">
    <text evidence="2">The sequence shown here is derived from an EMBL/GenBank/DDBJ whole genome shotgun (WGS) entry which is preliminary data.</text>
</comment>
<feature type="transmembrane region" description="Helical" evidence="1">
    <location>
        <begin position="121"/>
        <end position="142"/>
    </location>
</feature>
<keyword evidence="3" id="KW-1185">Reference proteome</keyword>